<keyword evidence="3 5" id="KW-1133">Transmembrane helix</keyword>
<keyword evidence="4 5" id="KW-0472">Membrane</keyword>
<organism evidence="6 7">
    <name type="scientific">Candidatus Caccousia avicola</name>
    <dbReference type="NCBI Taxonomy" id="2840721"/>
    <lineage>
        <taxon>Bacteria</taxon>
        <taxon>Bacillati</taxon>
        <taxon>Bacillota</taxon>
        <taxon>Clostridia</taxon>
        <taxon>Eubacteriales</taxon>
        <taxon>Oscillospiraceae</taxon>
        <taxon>Oscillospiraceae incertae sedis</taxon>
        <taxon>Candidatus Caccousia</taxon>
    </lineage>
</organism>
<comment type="caution">
    <text evidence="6">The sequence shown here is derived from an EMBL/GenBank/DDBJ whole genome shotgun (WGS) entry which is preliminary data.</text>
</comment>
<keyword evidence="1" id="KW-1003">Cell membrane</keyword>
<protein>
    <submittedName>
        <fullName evidence="6">Manganese efflux pump</fullName>
    </submittedName>
</protein>
<evidence type="ECO:0000313" key="6">
    <source>
        <dbReference type="EMBL" id="HIR46780.1"/>
    </source>
</evidence>
<name>A0A9D1ANK6_9FIRM</name>
<dbReference type="InterPro" id="IPR003810">
    <property type="entry name" value="Mntp/YtaF"/>
</dbReference>
<feature type="transmembrane region" description="Helical" evidence="5">
    <location>
        <begin position="41"/>
        <end position="66"/>
    </location>
</feature>
<dbReference type="Pfam" id="PF02659">
    <property type="entry name" value="Mntp"/>
    <property type="match status" value="1"/>
</dbReference>
<dbReference type="Proteomes" id="UP000824242">
    <property type="component" value="Unassembled WGS sequence"/>
</dbReference>
<accession>A0A9D1ANK6</accession>
<feature type="transmembrane region" description="Helical" evidence="5">
    <location>
        <begin position="139"/>
        <end position="159"/>
    </location>
</feature>
<feature type="transmembrane region" description="Helical" evidence="5">
    <location>
        <begin position="165"/>
        <end position="185"/>
    </location>
</feature>
<dbReference type="AlphaFoldDB" id="A0A9D1ANK6"/>
<evidence type="ECO:0000256" key="5">
    <source>
        <dbReference type="SAM" id="Phobius"/>
    </source>
</evidence>
<evidence type="ECO:0000313" key="7">
    <source>
        <dbReference type="Proteomes" id="UP000824242"/>
    </source>
</evidence>
<dbReference type="EMBL" id="DVGZ01000039">
    <property type="protein sequence ID" value="HIR46780.1"/>
    <property type="molecule type" value="Genomic_DNA"/>
</dbReference>
<dbReference type="PANTHER" id="PTHR35529:SF2">
    <property type="entry name" value="SPORULATION PROTEIN YTAF-RELATED"/>
    <property type="match status" value="1"/>
</dbReference>
<proteinExistence type="predicted"/>
<dbReference type="PANTHER" id="PTHR35529">
    <property type="entry name" value="MANGANESE EFFLUX PUMP MNTP-RELATED"/>
    <property type="match status" value="1"/>
</dbReference>
<evidence type="ECO:0000256" key="2">
    <source>
        <dbReference type="ARBA" id="ARBA00022692"/>
    </source>
</evidence>
<feature type="transmembrane region" description="Helical" evidence="5">
    <location>
        <begin position="6"/>
        <end position="29"/>
    </location>
</feature>
<feature type="transmembrane region" description="Helical" evidence="5">
    <location>
        <begin position="72"/>
        <end position="89"/>
    </location>
</feature>
<reference evidence="6" key="1">
    <citation type="submission" date="2020-10" db="EMBL/GenBank/DDBJ databases">
        <authorList>
            <person name="Gilroy R."/>
        </authorList>
    </citation>
    <scope>NUCLEOTIDE SEQUENCE</scope>
    <source>
        <strain evidence="6">ChiSxjej1B13-7958</strain>
    </source>
</reference>
<keyword evidence="2 5" id="KW-0812">Transmembrane</keyword>
<gene>
    <name evidence="6" type="ORF">IAB89_03830</name>
</gene>
<evidence type="ECO:0000256" key="4">
    <source>
        <dbReference type="ARBA" id="ARBA00023136"/>
    </source>
</evidence>
<evidence type="ECO:0000256" key="3">
    <source>
        <dbReference type="ARBA" id="ARBA00022989"/>
    </source>
</evidence>
<sequence>MDEYLRAVLPALLLALASSVDALAASFSYGTARIAIPRVSLLAVSAICASTLALSHLVGGILAPFLPEGVTHWLGVSILAALGLCKLFDSSLKRWIRKRQGEKHEIRFSALRLHFILQIYADPQEADADDSRVLSPREAAALAAALSLDGLAAGFGSGLAGGGAVSIFVLAFAATAGAVAMGCRLGGRVARRTEKDLSWVGGALLLLLALTR</sequence>
<evidence type="ECO:0000256" key="1">
    <source>
        <dbReference type="ARBA" id="ARBA00022475"/>
    </source>
</evidence>
<reference evidence="6" key="2">
    <citation type="journal article" date="2021" name="PeerJ">
        <title>Extensive microbial diversity within the chicken gut microbiome revealed by metagenomics and culture.</title>
        <authorList>
            <person name="Gilroy R."/>
            <person name="Ravi A."/>
            <person name="Getino M."/>
            <person name="Pursley I."/>
            <person name="Horton D.L."/>
            <person name="Alikhan N.F."/>
            <person name="Baker D."/>
            <person name="Gharbi K."/>
            <person name="Hall N."/>
            <person name="Watson M."/>
            <person name="Adriaenssens E.M."/>
            <person name="Foster-Nyarko E."/>
            <person name="Jarju S."/>
            <person name="Secka A."/>
            <person name="Antonio M."/>
            <person name="Oren A."/>
            <person name="Chaudhuri R.R."/>
            <person name="La Ragione R."/>
            <person name="Hildebrand F."/>
            <person name="Pallen M.J."/>
        </authorList>
    </citation>
    <scope>NUCLEOTIDE SEQUENCE</scope>
    <source>
        <strain evidence="6">ChiSxjej1B13-7958</strain>
    </source>
</reference>